<comment type="caution">
    <text evidence="1">The sequence shown here is derived from an EMBL/GenBank/DDBJ whole genome shotgun (WGS) entry which is preliminary data.</text>
</comment>
<keyword evidence="2" id="KW-1185">Reference proteome</keyword>
<proteinExistence type="predicted"/>
<organism evidence="1 2">
    <name type="scientific">Catharanthus roseus</name>
    <name type="common">Madagascar periwinkle</name>
    <name type="synonym">Vinca rosea</name>
    <dbReference type="NCBI Taxonomy" id="4058"/>
    <lineage>
        <taxon>Eukaryota</taxon>
        <taxon>Viridiplantae</taxon>
        <taxon>Streptophyta</taxon>
        <taxon>Embryophyta</taxon>
        <taxon>Tracheophyta</taxon>
        <taxon>Spermatophyta</taxon>
        <taxon>Magnoliopsida</taxon>
        <taxon>eudicotyledons</taxon>
        <taxon>Gunneridae</taxon>
        <taxon>Pentapetalae</taxon>
        <taxon>asterids</taxon>
        <taxon>lamiids</taxon>
        <taxon>Gentianales</taxon>
        <taxon>Apocynaceae</taxon>
        <taxon>Rauvolfioideae</taxon>
        <taxon>Vinceae</taxon>
        <taxon>Catharanthinae</taxon>
        <taxon>Catharanthus</taxon>
    </lineage>
</organism>
<dbReference type="EMBL" id="CM044706">
    <property type="protein sequence ID" value="KAI5657630.1"/>
    <property type="molecule type" value="Genomic_DNA"/>
</dbReference>
<sequence length="127" mass="14763">MTIFFFYYVEAYNICNILEENLEFDSPSLYETLCLAFDVDTMSTGIMKICIVQKKIRKFSSLFFLPKIITFGQTSENHCSVKRKCMKGFATCSGHEWVVTVQTLKVPPDPDLYLYSETWNQTQTHTL</sequence>
<reference evidence="2" key="1">
    <citation type="journal article" date="2023" name="Nat. Plants">
        <title>Single-cell RNA sequencing provides a high-resolution roadmap for understanding the multicellular compartmentation of specialized metabolism.</title>
        <authorList>
            <person name="Sun S."/>
            <person name="Shen X."/>
            <person name="Li Y."/>
            <person name="Li Y."/>
            <person name="Wang S."/>
            <person name="Li R."/>
            <person name="Zhang H."/>
            <person name="Shen G."/>
            <person name="Guo B."/>
            <person name="Wei J."/>
            <person name="Xu J."/>
            <person name="St-Pierre B."/>
            <person name="Chen S."/>
            <person name="Sun C."/>
        </authorList>
    </citation>
    <scope>NUCLEOTIDE SEQUENCE [LARGE SCALE GENOMIC DNA]</scope>
</reference>
<accession>A0ACC0AB55</accession>
<gene>
    <name evidence="1" type="ORF">M9H77_26423</name>
</gene>
<dbReference type="Proteomes" id="UP001060085">
    <property type="component" value="Linkage Group LG06"/>
</dbReference>
<protein>
    <submittedName>
        <fullName evidence="1">Uncharacterized protein</fullName>
    </submittedName>
</protein>
<name>A0ACC0AB55_CATRO</name>
<evidence type="ECO:0000313" key="2">
    <source>
        <dbReference type="Proteomes" id="UP001060085"/>
    </source>
</evidence>
<evidence type="ECO:0000313" key="1">
    <source>
        <dbReference type="EMBL" id="KAI5657630.1"/>
    </source>
</evidence>